<proteinExistence type="predicted"/>
<keyword evidence="1" id="KW-0472">Membrane</keyword>
<accession>A0A926IFU2</accession>
<evidence type="ECO:0000313" key="3">
    <source>
        <dbReference type="EMBL" id="MBC8581394.1"/>
    </source>
</evidence>
<sequence>MKKTNYILTIICMYLLIGSCFIYGQTKNELIKVSLGDGTISLERTNNENDLVLLLKKDGKILDKYNVYAMNPENLDIQLIDLDSDQIKEVILYIDSDGGSSSYSYDTYMFFKIIDNKLKLIGSADTPQSNKKSLKFEKGIITIPFLRFDYESTADTLADEGIGLFSDVRLTRNYKVINKKLITLPTIIKDNKNLIIHSKVENNIPYISVKDIATVLGYKVEFNNKTKTMNISNNTSISLNTKKAKIKTNTIELKYLPKNFLNTIMISLEDFSTLFNMYTYYSKGSNVIIIDSSRQPMKTTKTYKENLKKGIIPELEYILGDDMNKVTSLYGKPTKTYTAAHMLKVSEYEDNKPHILHNNNRVIGVLSSKNTLYGVSIGSSLKYVKTILGTPDSEYSSEESAFELLMPHNAKYSTNYYQGETTLQIYYDENFKVIDIQVINLSLAKEY</sequence>
<dbReference type="EMBL" id="JACRSY010000049">
    <property type="protein sequence ID" value="MBC8581394.1"/>
    <property type="molecule type" value="Genomic_DNA"/>
</dbReference>
<protein>
    <recommendedName>
        <fullName evidence="2">Copper amine oxidase-like N-terminal domain-containing protein</fullName>
    </recommendedName>
</protein>
<evidence type="ECO:0000313" key="4">
    <source>
        <dbReference type="Proteomes" id="UP000655830"/>
    </source>
</evidence>
<feature type="transmembrane region" description="Helical" evidence="1">
    <location>
        <begin position="6"/>
        <end position="24"/>
    </location>
</feature>
<keyword evidence="1" id="KW-1133">Transmembrane helix</keyword>
<gene>
    <name evidence="3" type="ORF">H8718_18045</name>
</gene>
<feature type="domain" description="Copper amine oxidase-like N-terminal" evidence="2">
    <location>
        <begin position="199"/>
        <end position="290"/>
    </location>
</feature>
<evidence type="ECO:0000256" key="1">
    <source>
        <dbReference type="SAM" id="Phobius"/>
    </source>
</evidence>
<reference evidence="3" key="1">
    <citation type="submission" date="2020-08" db="EMBL/GenBank/DDBJ databases">
        <title>Genome public.</title>
        <authorList>
            <person name="Liu C."/>
            <person name="Sun Q."/>
        </authorList>
    </citation>
    <scope>NUCLEOTIDE SEQUENCE</scope>
    <source>
        <strain evidence="3">NSJ-12</strain>
    </source>
</reference>
<evidence type="ECO:0000259" key="2">
    <source>
        <dbReference type="Pfam" id="PF07833"/>
    </source>
</evidence>
<comment type="caution">
    <text evidence="3">The sequence shown here is derived from an EMBL/GenBank/DDBJ whole genome shotgun (WGS) entry which is preliminary data.</text>
</comment>
<keyword evidence="1" id="KW-0812">Transmembrane</keyword>
<keyword evidence="4" id="KW-1185">Reference proteome</keyword>
<name>A0A926IFU2_9FIRM</name>
<organism evidence="3 4">
    <name type="scientific">Zhenhengia yiwuensis</name>
    <dbReference type="NCBI Taxonomy" id="2763666"/>
    <lineage>
        <taxon>Bacteria</taxon>
        <taxon>Bacillati</taxon>
        <taxon>Bacillota</taxon>
        <taxon>Clostridia</taxon>
        <taxon>Lachnospirales</taxon>
        <taxon>Lachnospiraceae</taxon>
        <taxon>Zhenhengia</taxon>
    </lineage>
</organism>
<dbReference type="RefSeq" id="WP_249334298.1">
    <property type="nucleotide sequence ID" value="NZ_JACRSY010000049.1"/>
</dbReference>
<dbReference type="InterPro" id="IPR012854">
    <property type="entry name" value="Cu_amine_oxidase-like_N"/>
</dbReference>
<dbReference type="PROSITE" id="PS51257">
    <property type="entry name" value="PROKAR_LIPOPROTEIN"/>
    <property type="match status" value="1"/>
</dbReference>
<dbReference type="Pfam" id="PF07833">
    <property type="entry name" value="Cu_amine_oxidN1"/>
    <property type="match status" value="1"/>
</dbReference>
<dbReference type="AlphaFoldDB" id="A0A926IFU2"/>
<dbReference type="Proteomes" id="UP000655830">
    <property type="component" value="Unassembled WGS sequence"/>
</dbReference>